<gene>
    <name evidence="2" type="ORF">JNB61_17455</name>
</gene>
<organism evidence="2 3">
    <name type="scientific">Microbacterium ureisolvens</name>
    <dbReference type="NCBI Taxonomy" id="2781186"/>
    <lineage>
        <taxon>Bacteria</taxon>
        <taxon>Bacillati</taxon>
        <taxon>Actinomycetota</taxon>
        <taxon>Actinomycetes</taxon>
        <taxon>Micrococcales</taxon>
        <taxon>Microbacteriaceae</taxon>
        <taxon>Microbacterium</taxon>
    </lineage>
</organism>
<evidence type="ECO:0000313" key="3">
    <source>
        <dbReference type="Proteomes" id="UP000777440"/>
    </source>
</evidence>
<evidence type="ECO:0000259" key="1">
    <source>
        <dbReference type="Pfam" id="PF25355"/>
    </source>
</evidence>
<keyword evidence="2" id="KW-0436">Ligase</keyword>
<reference evidence="2 3" key="1">
    <citation type="journal article" date="2021" name="MBio">
        <title>Poor Competitiveness of Bradyrhizobium in Pigeon Pea Root Colonization in Indian Soils.</title>
        <authorList>
            <person name="Chalasani D."/>
            <person name="Basu A."/>
            <person name="Pullabhotla S.V.S.R.N."/>
            <person name="Jorrin B."/>
            <person name="Neal A.L."/>
            <person name="Poole P.S."/>
            <person name="Podile A.R."/>
            <person name="Tkacz A."/>
        </authorList>
    </citation>
    <scope>NUCLEOTIDE SEQUENCE [LARGE SCALE GENOMIC DNA]</scope>
    <source>
        <strain evidence="2 3">HU12</strain>
    </source>
</reference>
<proteinExistence type="predicted"/>
<comment type="caution">
    <text evidence="2">The sequence shown here is derived from an EMBL/GenBank/DDBJ whole genome shotgun (WGS) entry which is preliminary data.</text>
</comment>
<dbReference type="Pfam" id="PF25355">
    <property type="entry name" value="DUF7882"/>
    <property type="match status" value="1"/>
</dbReference>
<feature type="domain" description="DUF7882" evidence="1">
    <location>
        <begin position="1"/>
        <end position="96"/>
    </location>
</feature>
<dbReference type="GO" id="GO:0016874">
    <property type="term" value="F:ligase activity"/>
    <property type="evidence" value="ECO:0007669"/>
    <property type="project" value="UniProtKB-KW"/>
</dbReference>
<sequence>MGKLIYENAVKVDFEDRALAHLQLVITTKLRRREGFHFTWKDDATIGNGRTSVWVHPEASLVFKYYGSRPPRLNHAWLEALVAAANSPAGLYLVPEPAPLAESHEISELVTTDG</sequence>
<dbReference type="EMBL" id="JAEUAX010000013">
    <property type="protein sequence ID" value="MBW9111559.1"/>
    <property type="molecule type" value="Genomic_DNA"/>
</dbReference>
<evidence type="ECO:0000313" key="2">
    <source>
        <dbReference type="EMBL" id="MBW9111559.1"/>
    </source>
</evidence>
<protein>
    <submittedName>
        <fullName evidence="2">ATP-dependent DNA ligase</fullName>
    </submittedName>
</protein>
<dbReference type="RefSeq" id="WP_220291532.1">
    <property type="nucleotide sequence ID" value="NZ_JAEUAX010000013.1"/>
</dbReference>
<name>A0ABS7I323_9MICO</name>
<dbReference type="Proteomes" id="UP000777440">
    <property type="component" value="Unassembled WGS sequence"/>
</dbReference>
<dbReference type="InterPro" id="IPR057204">
    <property type="entry name" value="DUF7882"/>
</dbReference>
<keyword evidence="3" id="KW-1185">Reference proteome</keyword>
<accession>A0ABS7I323</accession>